<dbReference type="PANTHER" id="PTHR44215:SF1">
    <property type="entry name" value="WD REPEAT-CONTAINING PROTEIN 75"/>
    <property type="match status" value="1"/>
</dbReference>
<evidence type="ECO:0000259" key="10">
    <source>
        <dbReference type="Pfam" id="PF23769"/>
    </source>
</evidence>
<evidence type="ECO:0000256" key="7">
    <source>
        <dbReference type="ARBA" id="ARBA00023242"/>
    </source>
</evidence>
<gene>
    <name evidence="11" type="ORF">BC938DRAFT_472712</name>
</gene>
<evidence type="ECO:0000256" key="1">
    <source>
        <dbReference type="ARBA" id="ARBA00004604"/>
    </source>
</evidence>
<evidence type="ECO:0000256" key="8">
    <source>
        <dbReference type="PROSITE-ProRule" id="PRU00221"/>
    </source>
</evidence>
<dbReference type="Gene3D" id="2.130.10.10">
    <property type="entry name" value="YVTN repeat-like/Quinoprotein amine dehydrogenase"/>
    <property type="match status" value="2"/>
</dbReference>
<dbReference type="SMART" id="SM00320">
    <property type="entry name" value="WD40"/>
    <property type="match status" value="5"/>
</dbReference>
<keyword evidence="5" id="KW-0677">Repeat</keyword>
<dbReference type="PANTHER" id="PTHR44215">
    <property type="entry name" value="WD REPEAT-CONTAINING PROTEIN 75"/>
    <property type="match status" value="1"/>
</dbReference>
<feature type="region of interest" description="Disordered" evidence="9">
    <location>
        <begin position="701"/>
        <end position="771"/>
    </location>
</feature>
<proteinExistence type="predicted"/>
<evidence type="ECO:0000256" key="4">
    <source>
        <dbReference type="ARBA" id="ARBA00022574"/>
    </source>
</evidence>
<dbReference type="InterPro" id="IPR036322">
    <property type="entry name" value="WD40_repeat_dom_sf"/>
</dbReference>
<feature type="region of interest" description="Disordered" evidence="9">
    <location>
        <begin position="594"/>
        <end position="618"/>
    </location>
</feature>
<sequence length="771" mass="84976">MSHERITCLASHPTEPCVATGDDRGRITLWYCFTAATVKKPVTSTLHWHAHQVNYMTFTADGVYLLSGGEEAVLVIWQLETGHRQYLPRLGSEIRSITVSPDQSLYALGHLDNSVRVFNALDLDIKQAIQGLKYAQTDHLTNPLSTGLVIEPRNHHVVLNGVPGTLQFYNAYTDRHVLELEVTPRNKASRTDDKEIVQPHVDLVAFWGRGEWMATVDSRDDGETTPELYLKFWRWDPDAQSYTLNTRVDAPHAVPITSLAFHPVPSGRNACPLAITTSKDKTFKIWHLVTQPGAGQNEYDVAWACRSIGVYRDYVPHHAAFSDDGSILAVAYGQIVTLWDPYTNTFQGVLVHPPEHRVVKRIEFLGGNSTFLVSVTRDHLYVWNLLTCTVWWSYQIKVDHLAADRQSSHFIVANNFPDSSDCRFLVFDPRTPIPVLIHSVPDKCRALAYLPRDDLPSFSTDRSGASSVLGHSNVIFLNQKWDLHVLGQAQTDEGSDRDETDARDKVSLASITPAPKTYFSDIFGTIRPKPSQEQLKAAAAAQQAAVAAAKDRAGKGEEEEKAFDLLSAPSHVMPSVATVFEAFMEGLLGKVGEVKEDAGRMEEDRDDEKDDEEAKEDQMDVDVVVPSANELSVPAPSLAAQDLSEQEVAIATKGGAFGFLGNQFLRQLTAGDKPNGHVVAKQAPSTPHYPKTNGVFANGKANGTLAHDSSDTDMEPEPGTGWNDKTPVSARTPKKAVVDEEARRVATPKKAVVDEARAVATPKSAGKKRKQ</sequence>
<dbReference type="AlphaFoldDB" id="A0A433Q5J5"/>
<dbReference type="Pfam" id="PF23869">
    <property type="entry name" value="Beta-prop_WDR75_1st"/>
    <property type="match status" value="1"/>
</dbReference>
<reference evidence="11 12" key="1">
    <citation type="journal article" date="2018" name="New Phytol.">
        <title>Phylogenomics of Endogonaceae and evolution of mycorrhizas within Mucoromycota.</title>
        <authorList>
            <person name="Chang Y."/>
            <person name="Desiro A."/>
            <person name="Na H."/>
            <person name="Sandor L."/>
            <person name="Lipzen A."/>
            <person name="Clum A."/>
            <person name="Barry K."/>
            <person name="Grigoriev I.V."/>
            <person name="Martin F.M."/>
            <person name="Stajich J.E."/>
            <person name="Smith M.E."/>
            <person name="Bonito G."/>
            <person name="Spatafora J.W."/>
        </authorList>
    </citation>
    <scope>NUCLEOTIDE SEQUENCE [LARGE SCALE GENOMIC DNA]</scope>
    <source>
        <strain evidence="11 12">AD002</strain>
    </source>
</reference>
<feature type="compositionally biased region" description="Basic and acidic residues" evidence="9">
    <location>
        <begin position="594"/>
        <end position="603"/>
    </location>
</feature>
<dbReference type="Pfam" id="PF23769">
    <property type="entry name" value="Beta-prop_WDR75_2nd"/>
    <property type="match status" value="1"/>
</dbReference>
<evidence type="ECO:0000256" key="3">
    <source>
        <dbReference type="ARBA" id="ARBA00022552"/>
    </source>
</evidence>
<comment type="caution">
    <text evidence="11">The sequence shown here is derived from an EMBL/GenBank/DDBJ whole genome shotgun (WGS) entry which is preliminary data.</text>
</comment>
<evidence type="ECO:0000256" key="2">
    <source>
        <dbReference type="ARBA" id="ARBA00022517"/>
    </source>
</evidence>
<comment type="subcellular location">
    <subcellularLocation>
        <location evidence="1">Nucleus</location>
        <location evidence="1">Nucleolus</location>
    </subcellularLocation>
</comment>
<keyword evidence="2" id="KW-0690">Ribosome biogenesis</keyword>
<keyword evidence="4 8" id="KW-0853">WD repeat</keyword>
<keyword evidence="6" id="KW-0804">Transcription</keyword>
<dbReference type="InterPro" id="IPR001680">
    <property type="entry name" value="WD40_rpt"/>
</dbReference>
<accession>A0A433Q5J5</accession>
<dbReference type="Proteomes" id="UP000274822">
    <property type="component" value="Unassembled WGS sequence"/>
</dbReference>
<evidence type="ECO:0000256" key="9">
    <source>
        <dbReference type="SAM" id="MobiDB-lite"/>
    </source>
</evidence>
<feature type="repeat" description="WD" evidence="8">
    <location>
        <begin position="46"/>
        <end position="87"/>
    </location>
</feature>
<evidence type="ECO:0000256" key="5">
    <source>
        <dbReference type="ARBA" id="ARBA00022737"/>
    </source>
</evidence>
<dbReference type="PROSITE" id="PS50294">
    <property type="entry name" value="WD_REPEATS_REGION"/>
    <property type="match status" value="1"/>
</dbReference>
<keyword evidence="7" id="KW-0539">Nucleus</keyword>
<keyword evidence="12" id="KW-1185">Reference proteome</keyword>
<organism evidence="11 12">
    <name type="scientific">Jimgerdemannia flammicorona</name>
    <dbReference type="NCBI Taxonomy" id="994334"/>
    <lineage>
        <taxon>Eukaryota</taxon>
        <taxon>Fungi</taxon>
        <taxon>Fungi incertae sedis</taxon>
        <taxon>Mucoromycota</taxon>
        <taxon>Mucoromycotina</taxon>
        <taxon>Endogonomycetes</taxon>
        <taxon>Endogonales</taxon>
        <taxon>Endogonaceae</taxon>
        <taxon>Jimgerdemannia</taxon>
    </lineage>
</organism>
<evidence type="ECO:0000256" key="6">
    <source>
        <dbReference type="ARBA" id="ARBA00023163"/>
    </source>
</evidence>
<name>A0A433Q5J5_9FUNG</name>
<dbReference type="SUPFAM" id="SSF50978">
    <property type="entry name" value="WD40 repeat-like"/>
    <property type="match status" value="1"/>
</dbReference>
<keyword evidence="3" id="KW-0698">rRNA processing</keyword>
<dbReference type="GO" id="GO:0032040">
    <property type="term" value="C:small-subunit processome"/>
    <property type="evidence" value="ECO:0007669"/>
    <property type="project" value="InterPro"/>
</dbReference>
<feature type="domain" description="WD repeat-containing protein 75 second beta-propeller" evidence="10">
    <location>
        <begin position="148"/>
        <end position="479"/>
    </location>
</feature>
<feature type="compositionally biased region" description="Acidic residues" evidence="9">
    <location>
        <begin position="604"/>
        <end position="615"/>
    </location>
</feature>
<dbReference type="InterPro" id="IPR015943">
    <property type="entry name" value="WD40/YVTN_repeat-like_dom_sf"/>
</dbReference>
<dbReference type="EMBL" id="RBNJ01014146">
    <property type="protein sequence ID" value="RUS25040.1"/>
    <property type="molecule type" value="Genomic_DNA"/>
</dbReference>
<dbReference type="GO" id="GO:0045943">
    <property type="term" value="P:positive regulation of transcription by RNA polymerase I"/>
    <property type="evidence" value="ECO:0007669"/>
    <property type="project" value="InterPro"/>
</dbReference>
<dbReference type="GO" id="GO:0003723">
    <property type="term" value="F:RNA binding"/>
    <property type="evidence" value="ECO:0007669"/>
    <property type="project" value="InterPro"/>
</dbReference>
<dbReference type="PROSITE" id="PS50082">
    <property type="entry name" value="WD_REPEATS_2"/>
    <property type="match status" value="1"/>
</dbReference>
<dbReference type="InterPro" id="IPR057644">
    <property type="entry name" value="Beta-prop_WDR75_2nd"/>
</dbReference>
<evidence type="ECO:0000313" key="11">
    <source>
        <dbReference type="EMBL" id="RUS25040.1"/>
    </source>
</evidence>
<evidence type="ECO:0000313" key="12">
    <source>
        <dbReference type="Proteomes" id="UP000274822"/>
    </source>
</evidence>
<dbReference type="GO" id="GO:0006364">
    <property type="term" value="P:rRNA processing"/>
    <property type="evidence" value="ECO:0007669"/>
    <property type="project" value="UniProtKB-KW"/>
</dbReference>
<dbReference type="GO" id="GO:2000234">
    <property type="term" value="P:positive regulation of rRNA processing"/>
    <property type="evidence" value="ECO:0007669"/>
    <property type="project" value="TreeGrafter"/>
</dbReference>
<protein>
    <submittedName>
        <fullName evidence="11">WD40-repeat-containing domain protein</fullName>
    </submittedName>
</protein>
<dbReference type="InterPro" id="IPR053826">
    <property type="entry name" value="WDR75"/>
</dbReference>